<dbReference type="EnsemblPlants" id="AUR62004306-RA">
    <property type="protein sequence ID" value="AUR62004306-RA:cds"/>
    <property type="gene ID" value="AUR62004306"/>
</dbReference>
<reference evidence="4" key="2">
    <citation type="submission" date="2021-03" db="UniProtKB">
        <authorList>
            <consortium name="EnsemblPlants"/>
        </authorList>
    </citation>
    <scope>IDENTIFICATION</scope>
</reference>
<comment type="similarity">
    <text evidence="1">Belongs to the thioesterase PaaI family.</text>
</comment>
<dbReference type="CDD" id="cd03443">
    <property type="entry name" value="PaaI_thioesterase"/>
    <property type="match status" value="1"/>
</dbReference>
<dbReference type="InterPro" id="IPR029069">
    <property type="entry name" value="HotDog_dom_sf"/>
</dbReference>
<evidence type="ECO:0000259" key="3">
    <source>
        <dbReference type="Pfam" id="PF03061"/>
    </source>
</evidence>
<dbReference type="Pfam" id="PF03061">
    <property type="entry name" value="4HBT"/>
    <property type="match status" value="1"/>
</dbReference>
<accession>A0A803KZ47</accession>
<evidence type="ECO:0000256" key="2">
    <source>
        <dbReference type="ARBA" id="ARBA00022801"/>
    </source>
</evidence>
<dbReference type="Proteomes" id="UP000596660">
    <property type="component" value="Unplaced"/>
</dbReference>
<protein>
    <recommendedName>
        <fullName evidence="3">Thioesterase domain-containing protein</fullName>
    </recommendedName>
</protein>
<proteinExistence type="inferred from homology"/>
<name>A0A803KZ47_CHEQI</name>
<dbReference type="AlphaFoldDB" id="A0A803KZ47"/>
<dbReference type="GO" id="GO:0047617">
    <property type="term" value="F:fatty acyl-CoA hydrolase activity"/>
    <property type="evidence" value="ECO:0007669"/>
    <property type="project" value="InterPro"/>
</dbReference>
<dbReference type="NCBIfam" id="TIGR00369">
    <property type="entry name" value="unchar_dom_1"/>
    <property type="match status" value="1"/>
</dbReference>
<dbReference type="InterPro" id="IPR006683">
    <property type="entry name" value="Thioestr_dom"/>
</dbReference>
<keyword evidence="5" id="KW-1185">Reference proteome</keyword>
<evidence type="ECO:0000256" key="1">
    <source>
        <dbReference type="ARBA" id="ARBA00008324"/>
    </source>
</evidence>
<dbReference type="PANTHER" id="PTHR21660">
    <property type="entry name" value="THIOESTERASE SUPERFAMILY MEMBER-RELATED"/>
    <property type="match status" value="1"/>
</dbReference>
<keyword evidence="2" id="KW-0378">Hydrolase</keyword>
<evidence type="ECO:0000313" key="5">
    <source>
        <dbReference type="Proteomes" id="UP000596660"/>
    </source>
</evidence>
<dbReference type="InterPro" id="IPR003736">
    <property type="entry name" value="PAAI_dom"/>
</dbReference>
<sequence length="231" mass="25166">MDESKKKVDHQHEQQIVLEKAVAKTLDFFEELGSSIESLPLNTNGHDYMSQPMVRFLKVDSISRGRVTCSFSVLPPFVNYYEGLQGGVVASVAERLATACARTMVGEEKPLFLGEQSIPYLSAASMNAELVADGKNYYKGLHGGAVASIAERLAIACARTIVAEEKPLFLVELSISYLSSAPMNAELNAVGSVVRSGRNLTVVSIEIRLKETKKLLYTAQATFHQLPAAKL</sequence>
<dbReference type="PANTHER" id="PTHR21660:SF12">
    <property type="entry name" value="OS07G0462700 PROTEIN"/>
    <property type="match status" value="1"/>
</dbReference>
<evidence type="ECO:0000313" key="4">
    <source>
        <dbReference type="EnsemblPlants" id="AUR62004306-RA:cds"/>
    </source>
</evidence>
<reference evidence="4" key="1">
    <citation type="journal article" date="2017" name="Nature">
        <title>The genome of Chenopodium quinoa.</title>
        <authorList>
            <person name="Jarvis D.E."/>
            <person name="Ho Y.S."/>
            <person name="Lightfoot D.J."/>
            <person name="Schmoeckel S.M."/>
            <person name="Li B."/>
            <person name="Borm T.J.A."/>
            <person name="Ohyanagi H."/>
            <person name="Mineta K."/>
            <person name="Michell C.T."/>
            <person name="Saber N."/>
            <person name="Kharbatia N.M."/>
            <person name="Rupper R.R."/>
            <person name="Sharp A.R."/>
            <person name="Dally N."/>
            <person name="Boughton B.A."/>
            <person name="Woo Y.H."/>
            <person name="Gao G."/>
            <person name="Schijlen E.G.W.M."/>
            <person name="Guo X."/>
            <person name="Momin A.A."/>
            <person name="Negrao S."/>
            <person name="Al-Babili S."/>
            <person name="Gehring C."/>
            <person name="Roessner U."/>
            <person name="Jung C."/>
            <person name="Murphy K."/>
            <person name="Arold S.T."/>
            <person name="Gojobori T."/>
            <person name="van der Linden C.G."/>
            <person name="van Loo E.N."/>
            <person name="Jellen E.N."/>
            <person name="Maughan P.J."/>
            <person name="Tester M."/>
        </authorList>
    </citation>
    <scope>NUCLEOTIDE SEQUENCE [LARGE SCALE GENOMIC DNA]</scope>
    <source>
        <strain evidence="4">cv. PI 614886</strain>
    </source>
</reference>
<dbReference type="OMA" id="MDPWRIT"/>
<organism evidence="4 5">
    <name type="scientific">Chenopodium quinoa</name>
    <name type="common">Quinoa</name>
    <dbReference type="NCBI Taxonomy" id="63459"/>
    <lineage>
        <taxon>Eukaryota</taxon>
        <taxon>Viridiplantae</taxon>
        <taxon>Streptophyta</taxon>
        <taxon>Embryophyta</taxon>
        <taxon>Tracheophyta</taxon>
        <taxon>Spermatophyta</taxon>
        <taxon>Magnoliopsida</taxon>
        <taxon>eudicotyledons</taxon>
        <taxon>Gunneridae</taxon>
        <taxon>Pentapetalae</taxon>
        <taxon>Caryophyllales</taxon>
        <taxon>Chenopodiaceae</taxon>
        <taxon>Chenopodioideae</taxon>
        <taxon>Atripliceae</taxon>
        <taxon>Chenopodium</taxon>
    </lineage>
</organism>
<dbReference type="Gramene" id="AUR62004306-RA">
    <property type="protein sequence ID" value="AUR62004306-RA:cds"/>
    <property type="gene ID" value="AUR62004306"/>
</dbReference>
<dbReference type="InterPro" id="IPR039298">
    <property type="entry name" value="ACOT13"/>
</dbReference>
<dbReference type="SUPFAM" id="SSF54637">
    <property type="entry name" value="Thioesterase/thiol ester dehydrase-isomerase"/>
    <property type="match status" value="2"/>
</dbReference>
<feature type="domain" description="Thioesterase" evidence="3">
    <location>
        <begin position="141"/>
        <end position="214"/>
    </location>
</feature>
<dbReference type="Gene3D" id="3.10.129.10">
    <property type="entry name" value="Hotdog Thioesterase"/>
    <property type="match status" value="2"/>
</dbReference>